<dbReference type="SUPFAM" id="SSF51351">
    <property type="entry name" value="Triosephosphate isomerase (TIM)"/>
    <property type="match status" value="1"/>
</dbReference>
<dbReference type="UniPathway" id="UPA00138"/>
<sequence>MALAIGVSLKMYFGHARTLEWVDAVAALARRHPAVRDGIVRLFVVPTFPALVPVLERVAGTGIEVGAQDVAWADEGAYTGEVSAVELAEIGVRLAEIGHAERRRLFGETEQVVADKTAAALRNGIVPLLCIGEAERMPVADAARECIGQLDAAIDGSPGGELLVAYEPHWAIGAERPAEPEHIRTVLTALREHLAATPGFAGGAIYGGSAGPGLLTELAGATDGLFLGRFAHDPAALEAILDEALRIRGAAA</sequence>
<reference evidence="3 4" key="1">
    <citation type="submission" date="2017-11" db="EMBL/GenBank/DDBJ databases">
        <title>Genomic Encyclopedia of Archaeal and Bacterial Type Strains, Phase II (KMG-II): From Individual Species to Whole Genera.</title>
        <authorList>
            <person name="Goeker M."/>
        </authorList>
    </citation>
    <scope>NUCLEOTIDE SEQUENCE [LARGE SCALE GENOMIC DNA]</scope>
    <source>
        <strain evidence="3 4">DSM 27393</strain>
    </source>
</reference>
<dbReference type="InterPro" id="IPR013785">
    <property type="entry name" value="Aldolase_TIM"/>
</dbReference>
<dbReference type="AlphaFoldDB" id="A0A2M9CI20"/>
<dbReference type="Gene3D" id="3.20.20.70">
    <property type="entry name" value="Aldolase class I"/>
    <property type="match status" value="1"/>
</dbReference>
<dbReference type="GO" id="GO:0004807">
    <property type="term" value="F:triose-phosphate isomerase activity"/>
    <property type="evidence" value="ECO:0007669"/>
    <property type="project" value="UniProtKB-EC"/>
</dbReference>
<dbReference type="GO" id="GO:0046166">
    <property type="term" value="P:glyceraldehyde-3-phosphate biosynthetic process"/>
    <property type="evidence" value="ECO:0007669"/>
    <property type="project" value="TreeGrafter"/>
</dbReference>
<keyword evidence="1 2" id="KW-0413">Isomerase</keyword>
<dbReference type="CDD" id="cd00311">
    <property type="entry name" value="TIM"/>
    <property type="match status" value="1"/>
</dbReference>
<dbReference type="Proteomes" id="UP000228758">
    <property type="component" value="Unassembled WGS sequence"/>
</dbReference>
<comment type="pathway">
    <text evidence="2">Carbohydrate biosynthesis; gluconeogenesis.</text>
</comment>
<comment type="pathway">
    <text evidence="2">Carbohydrate degradation; glycolysis; D-glyceraldehyde 3-phosphate from glycerone phosphate: step 1/1.</text>
</comment>
<keyword evidence="2" id="KW-0963">Cytoplasm</keyword>
<dbReference type="InterPro" id="IPR035990">
    <property type="entry name" value="TIM_sf"/>
</dbReference>
<comment type="subunit">
    <text evidence="2">Homodimer.</text>
</comment>
<proteinExistence type="inferred from homology"/>
<dbReference type="EC" id="5.3.1.1" evidence="2"/>
<dbReference type="PANTHER" id="PTHR21139">
    <property type="entry name" value="TRIOSEPHOSPHATE ISOMERASE"/>
    <property type="match status" value="1"/>
</dbReference>
<evidence type="ECO:0000313" key="3">
    <source>
        <dbReference type="EMBL" id="PJJ71522.1"/>
    </source>
</evidence>
<dbReference type="InterPro" id="IPR000652">
    <property type="entry name" value="Triosephosphate_isomerase"/>
</dbReference>
<name>A0A2M9CI20_9MICO</name>
<organism evidence="3 4">
    <name type="scientific">Diaminobutyricimonas aerilata</name>
    <dbReference type="NCBI Taxonomy" id="1162967"/>
    <lineage>
        <taxon>Bacteria</taxon>
        <taxon>Bacillati</taxon>
        <taxon>Actinomycetota</taxon>
        <taxon>Actinomycetes</taxon>
        <taxon>Micrococcales</taxon>
        <taxon>Microbacteriaceae</taxon>
        <taxon>Diaminobutyricimonas</taxon>
    </lineage>
</organism>
<evidence type="ECO:0000313" key="4">
    <source>
        <dbReference type="Proteomes" id="UP000228758"/>
    </source>
</evidence>
<dbReference type="PANTHER" id="PTHR21139:SF2">
    <property type="entry name" value="TRIOSEPHOSPHATE ISOMERASE"/>
    <property type="match status" value="1"/>
</dbReference>
<accession>A0A2M9CI20</accession>
<dbReference type="EMBL" id="PGFF01000001">
    <property type="protein sequence ID" value="PJJ71522.1"/>
    <property type="molecule type" value="Genomic_DNA"/>
</dbReference>
<protein>
    <recommendedName>
        <fullName evidence="2">Triosephosphate isomerase</fullName>
        <ecNumber evidence="2">5.3.1.1</ecNumber>
    </recommendedName>
</protein>
<evidence type="ECO:0000256" key="2">
    <source>
        <dbReference type="RuleBase" id="RU363013"/>
    </source>
</evidence>
<comment type="caution">
    <text evidence="3">The sequence shown here is derived from an EMBL/GenBank/DDBJ whole genome shotgun (WGS) entry which is preliminary data.</text>
</comment>
<keyword evidence="2" id="KW-0312">Gluconeogenesis</keyword>
<dbReference type="PROSITE" id="PS51440">
    <property type="entry name" value="TIM_2"/>
    <property type="match status" value="1"/>
</dbReference>
<dbReference type="OrthoDB" id="9809429at2"/>
<dbReference type="RefSeq" id="WP_100363816.1">
    <property type="nucleotide sequence ID" value="NZ_PGFF01000001.1"/>
</dbReference>
<dbReference type="GO" id="GO:0019563">
    <property type="term" value="P:glycerol catabolic process"/>
    <property type="evidence" value="ECO:0007669"/>
    <property type="project" value="TreeGrafter"/>
</dbReference>
<evidence type="ECO:0000256" key="1">
    <source>
        <dbReference type="ARBA" id="ARBA00023235"/>
    </source>
</evidence>
<keyword evidence="2" id="KW-0324">Glycolysis</keyword>
<comment type="subcellular location">
    <subcellularLocation>
        <location evidence="2">Cytoplasm</location>
    </subcellularLocation>
</comment>
<keyword evidence="4" id="KW-1185">Reference proteome</keyword>
<comment type="similarity">
    <text evidence="2">Belongs to the triosephosphate isomerase family.</text>
</comment>
<comment type="catalytic activity">
    <reaction evidence="2">
        <text>D-glyceraldehyde 3-phosphate = dihydroxyacetone phosphate</text>
        <dbReference type="Rhea" id="RHEA:18585"/>
        <dbReference type="ChEBI" id="CHEBI:57642"/>
        <dbReference type="ChEBI" id="CHEBI:59776"/>
        <dbReference type="EC" id="5.3.1.1"/>
    </reaction>
</comment>
<dbReference type="GO" id="GO:0006096">
    <property type="term" value="P:glycolytic process"/>
    <property type="evidence" value="ECO:0007669"/>
    <property type="project" value="UniProtKB-UniPathway"/>
</dbReference>
<dbReference type="GO" id="GO:0006094">
    <property type="term" value="P:gluconeogenesis"/>
    <property type="evidence" value="ECO:0007669"/>
    <property type="project" value="UniProtKB-UniPathway"/>
</dbReference>
<dbReference type="UniPathway" id="UPA00109">
    <property type="reaction ID" value="UER00189"/>
</dbReference>
<gene>
    <name evidence="3" type="ORF">CLV46_1071</name>
</gene>
<dbReference type="Pfam" id="PF00121">
    <property type="entry name" value="TIM"/>
    <property type="match status" value="1"/>
</dbReference>
<dbReference type="GO" id="GO:0005829">
    <property type="term" value="C:cytosol"/>
    <property type="evidence" value="ECO:0007669"/>
    <property type="project" value="TreeGrafter"/>
</dbReference>